<keyword evidence="1" id="KW-0175">Coiled coil</keyword>
<protein>
    <submittedName>
        <fullName evidence="2">DUF3847 domain-containing protein</fullName>
    </submittedName>
</protein>
<evidence type="ECO:0000313" key="2">
    <source>
        <dbReference type="EMBL" id="MCF2653280.1"/>
    </source>
</evidence>
<proteinExistence type="predicted"/>
<feature type="coiled-coil region" evidence="1">
    <location>
        <begin position="7"/>
        <end position="34"/>
    </location>
</feature>
<evidence type="ECO:0000313" key="3">
    <source>
        <dbReference type="Proteomes" id="UP001299220"/>
    </source>
</evidence>
<comment type="caution">
    <text evidence="2">The sequence shown here is derived from an EMBL/GenBank/DDBJ whole genome shotgun (WGS) entry which is preliminary data.</text>
</comment>
<dbReference type="InterPro" id="IPR024215">
    <property type="entry name" value="DUF3847"/>
</dbReference>
<accession>A0ABS9CSK8</accession>
<dbReference type="Proteomes" id="UP001299220">
    <property type="component" value="Unassembled WGS sequence"/>
</dbReference>
<organism evidence="2 3">
    <name type="scientific">Anaeromassilibacillus senegalensis</name>
    <dbReference type="NCBI Taxonomy" id="1673717"/>
    <lineage>
        <taxon>Bacteria</taxon>
        <taxon>Bacillati</taxon>
        <taxon>Bacillota</taxon>
        <taxon>Clostridia</taxon>
        <taxon>Eubacteriales</taxon>
        <taxon>Acutalibacteraceae</taxon>
        <taxon>Anaeromassilibacillus</taxon>
    </lineage>
</organism>
<evidence type="ECO:0000256" key="1">
    <source>
        <dbReference type="SAM" id="Coils"/>
    </source>
</evidence>
<name>A0ABS9CSK8_9FIRM</name>
<keyword evidence="3" id="KW-1185">Reference proteome</keyword>
<dbReference type="EMBL" id="JAFBIT010000003">
    <property type="protein sequence ID" value="MCF2653280.1"/>
    <property type="molecule type" value="Genomic_DNA"/>
</dbReference>
<gene>
    <name evidence="2" type="ORF">JQM67_11780</name>
</gene>
<sequence>MPMQKSLFQLEAERAACERQLIQLQHKVQQYENRIAYCEKGERRKRTHRLITRGAAVESVAPTVKVLTEVEFYALAESVFALPEVQALLSEAVHSHDQGRT</sequence>
<dbReference type="Pfam" id="PF12958">
    <property type="entry name" value="DUF3847"/>
    <property type="match status" value="1"/>
</dbReference>
<reference evidence="2 3" key="1">
    <citation type="submission" date="2020-12" db="EMBL/GenBank/DDBJ databases">
        <title>Whole genome sequences of gut porcine anaerobes.</title>
        <authorList>
            <person name="Kubasova T."/>
            <person name="Jahodarova E."/>
            <person name="Rychlik I."/>
        </authorList>
    </citation>
    <scope>NUCLEOTIDE SEQUENCE [LARGE SCALE GENOMIC DNA]</scope>
    <source>
        <strain evidence="2 3">An867</strain>
    </source>
</reference>